<feature type="compositionally biased region" description="Polar residues" evidence="1">
    <location>
        <begin position="1"/>
        <end position="18"/>
    </location>
</feature>
<gene>
    <name evidence="3" type="ORF">CYNAS_LOCUS8973</name>
</gene>
<keyword evidence="2" id="KW-1133">Transmembrane helix</keyword>
<keyword evidence="4" id="KW-1185">Reference proteome</keyword>
<dbReference type="EMBL" id="CATQJL010000223">
    <property type="protein sequence ID" value="CAJ0596990.1"/>
    <property type="molecule type" value="Genomic_DNA"/>
</dbReference>
<name>A0AA36M3Y2_CYLNA</name>
<evidence type="ECO:0000256" key="1">
    <source>
        <dbReference type="SAM" id="MobiDB-lite"/>
    </source>
</evidence>
<feature type="transmembrane region" description="Helical" evidence="2">
    <location>
        <begin position="81"/>
        <end position="101"/>
    </location>
</feature>
<accession>A0AA36M3Y2</accession>
<comment type="caution">
    <text evidence="3">The sequence shown here is derived from an EMBL/GenBank/DDBJ whole genome shotgun (WGS) entry which is preliminary data.</text>
</comment>
<feature type="transmembrane region" description="Helical" evidence="2">
    <location>
        <begin position="107"/>
        <end position="136"/>
    </location>
</feature>
<dbReference type="AlphaFoldDB" id="A0AA36M3Y2"/>
<feature type="region of interest" description="Disordered" evidence="1">
    <location>
        <begin position="1"/>
        <end position="24"/>
    </location>
</feature>
<dbReference type="Proteomes" id="UP001176961">
    <property type="component" value="Unassembled WGS sequence"/>
</dbReference>
<feature type="transmembrane region" description="Helical" evidence="2">
    <location>
        <begin position="157"/>
        <end position="176"/>
    </location>
</feature>
<proteinExistence type="predicted"/>
<evidence type="ECO:0000313" key="3">
    <source>
        <dbReference type="EMBL" id="CAJ0596990.1"/>
    </source>
</evidence>
<protein>
    <submittedName>
        <fullName evidence="3">Uncharacterized protein</fullName>
    </submittedName>
</protein>
<sequence>MNINLPEQSRTNTRTETPTDFCPSTPGDVSPTNTLLSQKRERFAKGIKVFKHDHRTYLTCFGALHVKIYEGEEQRRPNLKLFSVPLIPVVVCLLFLFVGVLQKKAKLLYPFIAFQVFVAFVTAISMGMIAISVACNTKYILRLIVDVTSDEAIYRSSALKILTVLSLSLFVQIWYLRTVCTCFRYFTDLQRFKDDNEALVFV</sequence>
<organism evidence="3 4">
    <name type="scientific">Cylicocyclus nassatus</name>
    <name type="common">Nematode worm</name>
    <dbReference type="NCBI Taxonomy" id="53992"/>
    <lineage>
        <taxon>Eukaryota</taxon>
        <taxon>Metazoa</taxon>
        <taxon>Ecdysozoa</taxon>
        <taxon>Nematoda</taxon>
        <taxon>Chromadorea</taxon>
        <taxon>Rhabditida</taxon>
        <taxon>Rhabditina</taxon>
        <taxon>Rhabditomorpha</taxon>
        <taxon>Strongyloidea</taxon>
        <taxon>Strongylidae</taxon>
        <taxon>Cylicocyclus</taxon>
    </lineage>
</organism>
<keyword evidence="2" id="KW-0472">Membrane</keyword>
<keyword evidence="2" id="KW-0812">Transmembrane</keyword>
<evidence type="ECO:0000256" key="2">
    <source>
        <dbReference type="SAM" id="Phobius"/>
    </source>
</evidence>
<evidence type="ECO:0000313" key="4">
    <source>
        <dbReference type="Proteomes" id="UP001176961"/>
    </source>
</evidence>
<reference evidence="3" key="1">
    <citation type="submission" date="2023-07" db="EMBL/GenBank/DDBJ databases">
        <authorList>
            <consortium name="CYATHOMIX"/>
        </authorList>
    </citation>
    <scope>NUCLEOTIDE SEQUENCE</scope>
    <source>
        <strain evidence="3">N/A</strain>
    </source>
</reference>